<dbReference type="InterPro" id="IPR052164">
    <property type="entry name" value="Anthracycline_SecMetBiosynth"/>
</dbReference>
<evidence type="ECO:0000259" key="1">
    <source>
        <dbReference type="PROSITE" id="PS51819"/>
    </source>
</evidence>
<dbReference type="Pfam" id="PF18029">
    <property type="entry name" value="Glyoxalase_6"/>
    <property type="match status" value="1"/>
</dbReference>
<name>A0ABT3R4W8_9HYPH</name>
<organism evidence="2 3">
    <name type="scientific">Roseibium salinum</name>
    <dbReference type="NCBI Taxonomy" id="1604349"/>
    <lineage>
        <taxon>Bacteria</taxon>
        <taxon>Pseudomonadati</taxon>
        <taxon>Pseudomonadota</taxon>
        <taxon>Alphaproteobacteria</taxon>
        <taxon>Hyphomicrobiales</taxon>
        <taxon>Stappiaceae</taxon>
        <taxon>Roseibium</taxon>
    </lineage>
</organism>
<protein>
    <submittedName>
        <fullName evidence="2">VOC family protein</fullName>
    </submittedName>
</protein>
<evidence type="ECO:0000313" key="3">
    <source>
        <dbReference type="Proteomes" id="UP001300261"/>
    </source>
</evidence>
<gene>
    <name evidence="2" type="ORF">ON753_17025</name>
</gene>
<dbReference type="PANTHER" id="PTHR33993:SF14">
    <property type="entry name" value="GB|AAF24581.1"/>
    <property type="match status" value="1"/>
</dbReference>
<dbReference type="Gene3D" id="3.10.180.10">
    <property type="entry name" value="2,3-Dihydroxybiphenyl 1,2-Dioxygenase, domain 1"/>
    <property type="match status" value="1"/>
</dbReference>
<dbReference type="EMBL" id="JAPEVI010000003">
    <property type="protein sequence ID" value="MCX2724057.1"/>
    <property type="molecule type" value="Genomic_DNA"/>
</dbReference>
<dbReference type="Proteomes" id="UP001300261">
    <property type="component" value="Unassembled WGS sequence"/>
</dbReference>
<sequence>MSNPSETHGAFSWMELHCNDAGKAKSFYTSLLGWGSETVDVGVGPYTMVTNGGEKIGGLPDMPADTPRWLPYVTVDDVDARVEKARSLGATVTSEPMDVPQVGRFAILNDPVGGVIALITYEAPSA</sequence>
<dbReference type="InterPro" id="IPR037523">
    <property type="entry name" value="VOC_core"/>
</dbReference>
<dbReference type="InterPro" id="IPR029068">
    <property type="entry name" value="Glyas_Bleomycin-R_OHBP_Dase"/>
</dbReference>
<dbReference type="InterPro" id="IPR041581">
    <property type="entry name" value="Glyoxalase_6"/>
</dbReference>
<dbReference type="SUPFAM" id="SSF54593">
    <property type="entry name" value="Glyoxalase/Bleomycin resistance protein/Dihydroxybiphenyl dioxygenase"/>
    <property type="match status" value="1"/>
</dbReference>
<proteinExistence type="predicted"/>
<dbReference type="PANTHER" id="PTHR33993">
    <property type="entry name" value="GLYOXALASE-RELATED"/>
    <property type="match status" value="1"/>
</dbReference>
<accession>A0ABT3R4W8</accession>
<dbReference type="CDD" id="cd07247">
    <property type="entry name" value="SgaA_N_like"/>
    <property type="match status" value="1"/>
</dbReference>
<evidence type="ECO:0000313" key="2">
    <source>
        <dbReference type="EMBL" id="MCX2724057.1"/>
    </source>
</evidence>
<dbReference type="RefSeq" id="WP_265963802.1">
    <property type="nucleotide sequence ID" value="NZ_JAPEVI010000003.1"/>
</dbReference>
<dbReference type="PROSITE" id="PS51819">
    <property type="entry name" value="VOC"/>
    <property type="match status" value="1"/>
</dbReference>
<comment type="caution">
    <text evidence="2">The sequence shown here is derived from an EMBL/GenBank/DDBJ whole genome shotgun (WGS) entry which is preliminary data.</text>
</comment>
<keyword evidence="3" id="KW-1185">Reference proteome</keyword>
<feature type="domain" description="VOC" evidence="1">
    <location>
        <begin position="10"/>
        <end position="121"/>
    </location>
</feature>
<reference evidence="2 3" key="1">
    <citation type="journal article" date="2016" name="Int. J. Syst. Evol. Microbiol.">
        <title>Labrenzia salina sp. nov., isolated from the rhizosphere of the halophyte Arthrocnemum macrostachyum.</title>
        <authorList>
            <person name="Camacho M."/>
            <person name="Redondo-Gomez S."/>
            <person name="Rodriguez-Llorente I."/>
            <person name="Rohde M."/>
            <person name="Sproer C."/>
            <person name="Schumann P."/>
            <person name="Klenk H.P."/>
            <person name="Montero-Calasanz M.D.C."/>
        </authorList>
    </citation>
    <scope>NUCLEOTIDE SEQUENCE [LARGE SCALE GENOMIC DNA]</scope>
    <source>
        <strain evidence="2 3">DSM 29163</strain>
    </source>
</reference>